<proteinExistence type="predicted"/>
<organism evidence="2 3">
    <name type="scientific">Reticulomyxa filosa</name>
    <dbReference type="NCBI Taxonomy" id="46433"/>
    <lineage>
        <taxon>Eukaryota</taxon>
        <taxon>Sar</taxon>
        <taxon>Rhizaria</taxon>
        <taxon>Retaria</taxon>
        <taxon>Foraminifera</taxon>
        <taxon>Monothalamids</taxon>
        <taxon>Reticulomyxidae</taxon>
        <taxon>Reticulomyxa</taxon>
    </lineage>
</organism>
<dbReference type="OrthoDB" id="436110at2759"/>
<accession>X6LGG3</accession>
<dbReference type="InterPro" id="IPR000719">
    <property type="entry name" value="Prot_kinase_dom"/>
</dbReference>
<feature type="domain" description="Protein kinase" evidence="1">
    <location>
        <begin position="31"/>
        <end position="259"/>
    </location>
</feature>
<dbReference type="SUPFAM" id="SSF56112">
    <property type="entry name" value="Protein kinase-like (PK-like)"/>
    <property type="match status" value="1"/>
</dbReference>
<dbReference type="InterPro" id="IPR008271">
    <property type="entry name" value="Ser/Thr_kinase_AS"/>
</dbReference>
<dbReference type="InterPro" id="IPR011009">
    <property type="entry name" value="Kinase-like_dom_sf"/>
</dbReference>
<feature type="non-terminal residue" evidence="2">
    <location>
        <position position="1"/>
    </location>
</feature>
<keyword evidence="2" id="KW-0418">Kinase</keyword>
<dbReference type="PANTHER" id="PTHR24348">
    <property type="entry name" value="SERINE/THREONINE-PROTEIN KINASE UNC-51-RELATED"/>
    <property type="match status" value="1"/>
</dbReference>
<reference evidence="2 3" key="1">
    <citation type="journal article" date="2013" name="Curr. Biol.">
        <title>The Genome of the Foraminiferan Reticulomyxa filosa.</title>
        <authorList>
            <person name="Glockner G."/>
            <person name="Hulsmann N."/>
            <person name="Schleicher M."/>
            <person name="Noegel A.A."/>
            <person name="Eichinger L."/>
            <person name="Gallinger C."/>
            <person name="Pawlowski J."/>
            <person name="Sierra R."/>
            <person name="Euteneuer U."/>
            <person name="Pillet L."/>
            <person name="Moustafa A."/>
            <person name="Platzer M."/>
            <person name="Groth M."/>
            <person name="Szafranski K."/>
            <person name="Schliwa M."/>
        </authorList>
    </citation>
    <scope>NUCLEOTIDE SEQUENCE [LARGE SCALE GENOMIC DNA]</scope>
</reference>
<dbReference type="GO" id="GO:0005737">
    <property type="term" value="C:cytoplasm"/>
    <property type="evidence" value="ECO:0007669"/>
    <property type="project" value="TreeGrafter"/>
</dbReference>
<dbReference type="InterPro" id="IPR045269">
    <property type="entry name" value="Atg1-like"/>
</dbReference>
<keyword evidence="3" id="KW-1185">Reference proteome</keyword>
<dbReference type="CDD" id="cd14014">
    <property type="entry name" value="STKc_PknB_like"/>
    <property type="match status" value="1"/>
</dbReference>
<dbReference type="Pfam" id="PF00069">
    <property type="entry name" value="Pkinase"/>
    <property type="match status" value="1"/>
</dbReference>
<sequence length="259" mass="30311">LSKKEEEAESWRNYVPEKNILEGEKRAYMEYKNLKSLGGTAMARVYRAKRDSRTVTLKLYVTTRIESTTKFTNEVKILHTISHPNIIKLYDCWADNKYYYLEMEYCSGGDLWTYLQNHGRVSETFARQVGHALLDVLSALHKMRYCHRDLKPENIVLTSKKHTLPDIRLIDFGEAMQVSKDQLYVNTTSNPCYFAPELWKSMITGREFLKADVWSVGIIVFELLNGRRCFTSDLPHILRVDVAQFNPKFSQTGLFFFFF</sequence>
<comment type="caution">
    <text evidence="2">The sequence shown here is derived from an EMBL/GenBank/DDBJ whole genome shotgun (WGS) entry which is preliminary data.</text>
</comment>
<dbReference type="PANTHER" id="PTHR24348:SF68">
    <property type="entry name" value="SERINE_THREONINE-PROTEIN KINASE ATG1C"/>
    <property type="match status" value="1"/>
</dbReference>
<evidence type="ECO:0000313" key="2">
    <source>
        <dbReference type="EMBL" id="ETO00222.1"/>
    </source>
</evidence>
<evidence type="ECO:0000259" key="1">
    <source>
        <dbReference type="PROSITE" id="PS50011"/>
    </source>
</evidence>
<dbReference type="EMBL" id="ASPP01041612">
    <property type="protein sequence ID" value="ETO00222.1"/>
    <property type="molecule type" value="Genomic_DNA"/>
</dbReference>
<protein>
    <submittedName>
        <fullName evidence="2">Protein kinase domain containing protein</fullName>
    </submittedName>
</protein>
<dbReference type="PROSITE" id="PS00108">
    <property type="entry name" value="PROTEIN_KINASE_ST"/>
    <property type="match status" value="1"/>
</dbReference>
<dbReference type="Gene3D" id="1.10.510.10">
    <property type="entry name" value="Transferase(Phosphotransferase) domain 1"/>
    <property type="match status" value="1"/>
</dbReference>
<evidence type="ECO:0000313" key="3">
    <source>
        <dbReference type="Proteomes" id="UP000023152"/>
    </source>
</evidence>
<dbReference type="SMART" id="SM00220">
    <property type="entry name" value="S_TKc"/>
    <property type="match status" value="1"/>
</dbReference>
<dbReference type="GO" id="GO:0005524">
    <property type="term" value="F:ATP binding"/>
    <property type="evidence" value="ECO:0007669"/>
    <property type="project" value="InterPro"/>
</dbReference>
<keyword evidence="2" id="KW-0808">Transferase</keyword>
<dbReference type="Proteomes" id="UP000023152">
    <property type="component" value="Unassembled WGS sequence"/>
</dbReference>
<dbReference type="GO" id="GO:0004674">
    <property type="term" value="F:protein serine/threonine kinase activity"/>
    <property type="evidence" value="ECO:0007669"/>
    <property type="project" value="InterPro"/>
</dbReference>
<dbReference type="PROSITE" id="PS50011">
    <property type="entry name" value="PROTEIN_KINASE_DOM"/>
    <property type="match status" value="1"/>
</dbReference>
<dbReference type="AlphaFoldDB" id="X6LGG3"/>
<gene>
    <name evidence="2" type="ORF">RFI_37226</name>
</gene>
<dbReference type="GO" id="GO:0010506">
    <property type="term" value="P:regulation of autophagy"/>
    <property type="evidence" value="ECO:0007669"/>
    <property type="project" value="InterPro"/>
</dbReference>
<name>X6LGG3_RETFI</name>